<sequence>MTCTDECPTDSNGVPRGVETFGAAIPTFSDVQGVARYVHEDLVNLQPSRTPAPLHSRHPQVLQKCRDDLDNLKVYTQAAQRWFNKTSVGRFIAIGINPGHHTVSEMEIGYEILPEQELDSGDWLRFQHHRLIPIRAKFTELFLNDQDPKWHHLRTLVDIAWTTFLRQQSKHMQRIAPHSSVIALLPCFRDVIVLGDRTVLDVEELCTFMGQKLLSINRWNVNMEQAVMVQLVERGRDPALVEFYRLEGETIPPPTTDGSRLRDSAMTEVKHFRSANHHHRNDGEVFDYYGLFTRLDSMVYDLNLPEYDKPLWSCGHCSRFVENPATRDQIIDHVARAHEVHAYEHSIPVDYFYVGP</sequence>
<keyword evidence="2" id="KW-1185">Reference proteome</keyword>
<organism evidence="1 2">
    <name type="scientific">Marasmius crinis-equi</name>
    <dbReference type="NCBI Taxonomy" id="585013"/>
    <lineage>
        <taxon>Eukaryota</taxon>
        <taxon>Fungi</taxon>
        <taxon>Dikarya</taxon>
        <taxon>Basidiomycota</taxon>
        <taxon>Agaricomycotina</taxon>
        <taxon>Agaricomycetes</taxon>
        <taxon>Agaricomycetidae</taxon>
        <taxon>Agaricales</taxon>
        <taxon>Marasmiineae</taxon>
        <taxon>Marasmiaceae</taxon>
        <taxon>Marasmius</taxon>
    </lineage>
</organism>
<name>A0ABR3FRY0_9AGAR</name>
<comment type="caution">
    <text evidence="1">The sequence shown here is derived from an EMBL/GenBank/DDBJ whole genome shotgun (WGS) entry which is preliminary data.</text>
</comment>
<reference evidence="1 2" key="1">
    <citation type="submission" date="2024-02" db="EMBL/GenBank/DDBJ databases">
        <title>A draft genome for the cacao thread blight pathogen Marasmius crinis-equi.</title>
        <authorList>
            <person name="Cohen S.P."/>
            <person name="Baruah I.K."/>
            <person name="Amoako-Attah I."/>
            <person name="Bukari Y."/>
            <person name="Meinhardt L.W."/>
            <person name="Bailey B.A."/>
        </authorList>
    </citation>
    <scope>NUCLEOTIDE SEQUENCE [LARGE SCALE GENOMIC DNA]</scope>
    <source>
        <strain evidence="1 2">GH-76</strain>
    </source>
</reference>
<gene>
    <name evidence="1" type="ORF">V5O48_003938</name>
</gene>
<protein>
    <submittedName>
        <fullName evidence="1">Uncharacterized protein</fullName>
    </submittedName>
</protein>
<evidence type="ECO:0000313" key="2">
    <source>
        <dbReference type="Proteomes" id="UP001465976"/>
    </source>
</evidence>
<dbReference type="Proteomes" id="UP001465976">
    <property type="component" value="Unassembled WGS sequence"/>
</dbReference>
<evidence type="ECO:0000313" key="1">
    <source>
        <dbReference type="EMBL" id="KAL0578033.1"/>
    </source>
</evidence>
<accession>A0ABR3FRY0</accession>
<proteinExistence type="predicted"/>
<dbReference type="EMBL" id="JBAHYK010000122">
    <property type="protein sequence ID" value="KAL0578033.1"/>
    <property type="molecule type" value="Genomic_DNA"/>
</dbReference>